<feature type="transmembrane region" description="Helical" evidence="1">
    <location>
        <begin position="127"/>
        <end position="153"/>
    </location>
</feature>
<evidence type="ECO:0000313" key="4">
    <source>
        <dbReference type="WormBase" id="CBG01154"/>
    </source>
</evidence>
<name>A8WPP7_CAEBR</name>
<evidence type="ECO:0000256" key="1">
    <source>
        <dbReference type="SAM" id="Phobius"/>
    </source>
</evidence>
<dbReference type="GeneID" id="8577922"/>
<dbReference type="AlphaFoldDB" id="A8WPP7"/>
<dbReference type="PANTHER" id="PTHR45907:SF21">
    <property type="entry name" value="SERPENTINE RECEPTOR, CLASS J"/>
    <property type="match status" value="1"/>
</dbReference>
<accession>A8WPP7</accession>
<reference evidence="2 3" key="1">
    <citation type="journal article" date="2003" name="PLoS Biol.">
        <title>The genome sequence of Caenorhabditis briggsae: a platform for comparative genomics.</title>
        <authorList>
            <person name="Stein L.D."/>
            <person name="Bao Z."/>
            <person name="Blasiar D."/>
            <person name="Blumenthal T."/>
            <person name="Brent M.R."/>
            <person name="Chen N."/>
            <person name="Chinwalla A."/>
            <person name="Clarke L."/>
            <person name="Clee C."/>
            <person name="Coghlan A."/>
            <person name="Coulson A."/>
            <person name="D'Eustachio P."/>
            <person name="Fitch D.H."/>
            <person name="Fulton L.A."/>
            <person name="Fulton R.E."/>
            <person name="Griffiths-Jones S."/>
            <person name="Harris T.W."/>
            <person name="Hillier L.W."/>
            <person name="Kamath R."/>
            <person name="Kuwabara P.E."/>
            <person name="Mardis E.R."/>
            <person name="Marra M.A."/>
            <person name="Miner T.L."/>
            <person name="Minx P."/>
            <person name="Mullikin J.C."/>
            <person name="Plumb R.W."/>
            <person name="Rogers J."/>
            <person name="Schein J.E."/>
            <person name="Sohrmann M."/>
            <person name="Spieth J."/>
            <person name="Stajich J.E."/>
            <person name="Wei C."/>
            <person name="Willey D."/>
            <person name="Wilson R.K."/>
            <person name="Durbin R."/>
            <person name="Waterston R.H."/>
        </authorList>
    </citation>
    <scope>NUCLEOTIDE SEQUENCE [LARGE SCALE GENOMIC DNA]</scope>
    <source>
        <strain evidence="2 3">AF16</strain>
    </source>
</reference>
<feature type="transmembrane region" description="Helical" evidence="1">
    <location>
        <begin position="92"/>
        <end position="115"/>
    </location>
</feature>
<feature type="transmembrane region" description="Helical" evidence="1">
    <location>
        <begin position="285"/>
        <end position="303"/>
    </location>
</feature>
<dbReference type="STRING" id="6238.A8WPP7"/>
<proteinExistence type="predicted"/>
<protein>
    <submittedName>
        <fullName evidence="2">Protein CBG01154</fullName>
    </submittedName>
</protein>
<dbReference type="KEGG" id="cbr:CBG_01154"/>
<sequence>MYINWVHQYVPPTFASLALAVNPVFIYLIFSEKVAILGNYRYLLLYFACFNLIYSTFVLLLPIAIHSYRYCFSIFTSDGHFLEASSLNLNLLIARCSLIACSYAVLLSHFVYRYLAVKTSNYTGRKFPIFMLGSLILTSLFFGYGFAICAFGNSPAGKAYLRESYFKTHNIDSMKLNIIAAVFYEVPDGLEYRSYASIGLLTIQSVTSLTLFITLGTMTIRSINRLKFNMSDKTKILQRQLMKALAIQTIIPIFISFSPCAVSWYSPIFNIDLGSGISNLEVNALATFPFCDPIAIILCIPVLRRQIFFRKKMIAIQRLDINTTFT</sequence>
<dbReference type="PANTHER" id="PTHR45907">
    <property type="entry name" value="SERPENTINE RECEPTOR, CLASS J"/>
    <property type="match status" value="1"/>
</dbReference>
<dbReference type="EMBL" id="HE601256">
    <property type="protein sequence ID" value="CAP22454.1"/>
    <property type="molecule type" value="Genomic_DNA"/>
</dbReference>
<evidence type="ECO:0000313" key="2">
    <source>
        <dbReference type="EMBL" id="CAP22454.1"/>
    </source>
</evidence>
<dbReference type="Proteomes" id="UP000008549">
    <property type="component" value="Unassembled WGS sequence"/>
</dbReference>
<dbReference type="Pfam" id="PF10319">
    <property type="entry name" value="7TM_GPCR_Srj"/>
    <property type="match status" value="1"/>
</dbReference>
<keyword evidence="1" id="KW-0812">Transmembrane</keyword>
<dbReference type="eggNOG" id="ENOG502TJCS">
    <property type="taxonomic scope" value="Eukaryota"/>
</dbReference>
<dbReference type="HOGENOM" id="CLU_036335_0_0_1"/>
<dbReference type="RefSeq" id="XP_002635928.1">
    <property type="nucleotide sequence ID" value="XM_002635882.1"/>
</dbReference>
<evidence type="ECO:0000313" key="3">
    <source>
        <dbReference type="Proteomes" id="UP000008549"/>
    </source>
</evidence>
<organism evidence="2 3">
    <name type="scientific">Caenorhabditis briggsae</name>
    <dbReference type="NCBI Taxonomy" id="6238"/>
    <lineage>
        <taxon>Eukaryota</taxon>
        <taxon>Metazoa</taxon>
        <taxon>Ecdysozoa</taxon>
        <taxon>Nematoda</taxon>
        <taxon>Chromadorea</taxon>
        <taxon>Rhabditida</taxon>
        <taxon>Rhabditina</taxon>
        <taxon>Rhabditomorpha</taxon>
        <taxon>Rhabditoidea</taxon>
        <taxon>Rhabditidae</taxon>
        <taxon>Peloderinae</taxon>
        <taxon>Caenorhabditis</taxon>
    </lineage>
</organism>
<feature type="transmembrane region" description="Helical" evidence="1">
    <location>
        <begin position="12"/>
        <end position="30"/>
    </location>
</feature>
<feature type="transmembrane region" description="Helical" evidence="1">
    <location>
        <begin position="241"/>
        <end position="265"/>
    </location>
</feature>
<reference evidence="2 3" key="2">
    <citation type="journal article" date="2011" name="PLoS Genet.">
        <title>Caenorhabditis briggsae recombinant inbred line genotypes reveal inter-strain incompatibility and the evolution of recombination.</title>
        <authorList>
            <person name="Ross J.A."/>
            <person name="Koboldt D.C."/>
            <person name="Staisch J.E."/>
            <person name="Chamberlin H.M."/>
            <person name="Gupta B.P."/>
            <person name="Miller R.D."/>
            <person name="Baird S.E."/>
            <person name="Haag E.S."/>
        </authorList>
    </citation>
    <scope>NUCLEOTIDE SEQUENCE [LARGE SCALE GENOMIC DNA]</scope>
    <source>
        <strain evidence="2 3">AF16</strain>
    </source>
</reference>
<keyword evidence="1" id="KW-1133">Transmembrane helix</keyword>
<dbReference type="InterPro" id="IPR019423">
    <property type="entry name" value="7TM_GPCR_serpentine_rcpt_Srj"/>
</dbReference>
<dbReference type="InParanoid" id="A8WPP7"/>
<keyword evidence="1" id="KW-0472">Membrane</keyword>
<dbReference type="WormBase" id="CBG01154">
    <property type="protein sequence ID" value="CBP06031"/>
    <property type="gene ID" value="WBGene00024428"/>
</dbReference>
<dbReference type="CTD" id="8577922"/>
<gene>
    <name evidence="2 4" type="ORF">CBG01154</name>
    <name evidence="2" type="ORF">CBG_01154</name>
</gene>
<keyword evidence="3" id="KW-1185">Reference proteome</keyword>
<feature type="transmembrane region" description="Helical" evidence="1">
    <location>
        <begin position="195"/>
        <end position="220"/>
    </location>
</feature>
<feature type="transmembrane region" description="Helical" evidence="1">
    <location>
        <begin position="42"/>
        <end position="65"/>
    </location>
</feature>